<evidence type="ECO:0000256" key="3">
    <source>
        <dbReference type="ARBA" id="ARBA00022840"/>
    </source>
</evidence>
<keyword evidence="2 6" id="KW-0547">Nucleotide-binding</keyword>
<evidence type="ECO:0000256" key="1">
    <source>
        <dbReference type="ARBA" id="ARBA00022598"/>
    </source>
</evidence>
<evidence type="ECO:0000256" key="2">
    <source>
        <dbReference type="ARBA" id="ARBA00022741"/>
    </source>
</evidence>
<comment type="catalytic activity">
    <reaction evidence="6">
        <text>L-glutamyl-tRNA(Gln) + L-glutamine + ATP + H2O = L-glutaminyl-tRNA(Gln) + L-glutamate + ADP + phosphate + H(+)</text>
        <dbReference type="Rhea" id="RHEA:17521"/>
        <dbReference type="Rhea" id="RHEA-COMP:9681"/>
        <dbReference type="Rhea" id="RHEA-COMP:9684"/>
        <dbReference type="ChEBI" id="CHEBI:15377"/>
        <dbReference type="ChEBI" id="CHEBI:15378"/>
        <dbReference type="ChEBI" id="CHEBI:29985"/>
        <dbReference type="ChEBI" id="CHEBI:30616"/>
        <dbReference type="ChEBI" id="CHEBI:43474"/>
        <dbReference type="ChEBI" id="CHEBI:58359"/>
        <dbReference type="ChEBI" id="CHEBI:78520"/>
        <dbReference type="ChEBI" id="CHEBI:78521"/>
        <dbReference type="ChEBI" id="CHEBI:456216"/>
        <dbReference type="EC" id="6.3.5.7"/>
    </reaction>
</comment>
<dbReference type="HAMAP" id="MF_00120">
    <property type="entry name" value="GatA"/>
    <property type="match status" value="1"/>
</dbReference>
<evidence type="ECO:0000259" key="7">
    <source>
        <dbReference type="Pfam" id="PF01425"/>
    </source>
</evidence>
<dbReference type="PANTHER" id="PTHR11895">
    <property type="entry name" value="TRANSAMIDASE"/>
    <property type="match status" value="1"/>
</dbReference>
<dbReference type="PANTHER" id="PTHR11895:SF7">
    <property type="entry name" value="GLUTAMYL-TRNA(GLN) AMIDOTRANSFERASE SUBUNIT A, MITOCHONDRIAL"/>
    <property type="match status" value="1"/>
</dbReference>
<dbReference type="GO" id="GO:0006412">
    <property type="term" value="P:translation"/>
    <property type="evidence" value="ECO:0007669"/>
    <property type="project" value="UniProtKB-UniRule"/>
</dbReference>
<dbReference type="GO" id="GO:0050567">
    <property type="term" value="F:glutaminyl-tRNA synthase (glutamine-hydrolyzing) activity"/>
    <property type="evidence" value="ECO:0007669"/>
    <property type="project" value="UniProtKB-UniRule"/>
</dbReference>
<protein>
    <recommendedName>
        <fullName evidence="6">Glutamyl-tRNA(Gln) amidotransferase subunit A</fullName>
        <shortName evidence="6">Glu-ADT subunit A</shortName>
        <ecNumber evidence="6">6.3.5.7</ecNumber>
    </recommendedName>
</protein>
<feature type="domain" description="Amidase" evidence="7">
    <location>
        <begin position="23"/>
        <end position="454"/>
    </location>
</feature>
<dbReference type="InterPro" id="IPR000120">
    <property type="entry name" value="Amidase"/>
</dbReference>
<keyword evidence="4 6" id="KW-0648">Protein biosynthesis</keyword>
<evidence type="ECO:0000256" key="4">
    <source>
        <dbReference type="ARBA" id="ARBA00022917"/>
    </source>
</evidence>
<feature type="active site" description="Charge relay system" evidence="6">
    <location>
        <position position="72"/>
    </location>
</feature>
<dbReference type="InterPro" id="IPR004412">
    <property type="entry name" value="GatA"/>
</dbReference>
<dbReference type="Gene3D" id="3.90.1300.10">
    <property type="entry name" value="Amidase signature (AS) domain"/>
    <property type="match status" value="1"/>
</dbReference>
<dbReference type="AlphaFoldDB" id="A0A233V6G1"/>
<dbReference type="InterPro" id="IPR036928">
    <property type="entry name" value="AS_sf"/>
</dbReference>
<reference evidence="9" key="1">
    <citation type="submission" date="2017-04" db="EMBL/GenBank/DDBJ databases">
        <title>Finegoldia magna isolated from orthopedic joint implant-associated infections.</title>
        <authorList>
            <person name="Bjorklund S."/>
            <person name="Bruggemann H."/>
            <person name="Jensen A."/>
            <person name="Hellmark B."/>
            <person name="Soderquist B."/>
        </authorList>
    </citation>
    <scope>NUCLEOTIDE SEQUENCE [LARGE SCALE GENOMIC DNA]</scope>
    <source>
        <strain evidence="9">CCUG 54800</strain>
    </source>
</reference>
<sequence>MIENLRNKFVENPESLRDYYNDLDKLIESKKDLNVFITYDKSFVDQQVEKLIEKSKNNEKLGKMFGVAVSVKDNINIKDLKMTCGSKMLEDYVSIYDATVIKKLKEEDCIIVGKVNMDEFAMGSSSETSYFGPTKNPVDTKLIPGGSSSGSAASIKAEMAVVSLGTDTGGSSRQPASCCNVVGFMPTYGSISRFGVQSMANTLDEVGILSNSVEDIMDTYNVIAGHDDNDMTTIQSEVNVKKKDYDFKGKKIAVVDLKKYSKDETVIKEYKEILEILKNMGADLVEIDFEYLKYANALYNVIVTSEVSSNMSRFDGIRYGYLTDDYENTRDLFVKVRSEGFGEEVKRRIAMGTFYLASSNDQKVYKQGLKVRNLLSQEFKNIFKEFDLIATPTMTSLPYELDSRKDDPLAVYDSGIFNVIVNLSGLCAISIPYKSGISTSLQLIANSHDEENLLNAALAFERR</sequence>
<accession>A0A233V6G1</accession>
<feature type="active site" description="Charge relay system" evidence="6">
    <location>
        <position position="147"/>
    </location>
</feature>
<dbReference type="RefSeq" id="WP_094205502.1">
    <property type="nucleotide sequence ID" value="NZ_JAWGQP010000012.1"/>
</dbReference>
<dbReference type="Proteomes" id="UP000215413">
    <property type="component" value="Unassembled WGS sequence"/>
</dbReference>
<comment type="similarity">
    <text evidence="6">Belongs to the amidase family. GatA subfamily.</text>
</comment>
<comment type="subunit">
    <text evidence="6">Heterotrimer of A, B and C subunits.</text>
</comment>
<evidence type="ECO:0000313" key="8">
    <source>
        <dbReference type="EMBL" id="OXZ27974.1"/>
    </source>
</evidence>
<gene>
    <name evidence="6" type="primary">gatA</name>
    <name evidence="8" type="ORF">B9N49_03295</name>
</gene>
<dbReference type="SUPFAM" id="SSF75304">
    <property type="entry name" value="Amidase signature (AS) enzymes"/>
    <property type="match status" value="1"/>
</dbReference>
<comment type="caution">
    <text evidence="8">The sequence shown here is derived from an EMBL/GenBank/DDBJ whole genome shotgun (WGS) entry which is preliminary data.</text>
</comment>
<name>A0A233V6G1_FINMA</name>
<dbReference type="EC" id="6.3.5.7" evidence="6"/>
<evidence type="ECO:0000256" key="5">
    <source>
        <dbReference type="ARBA" id="ARBA00025295"/>
    </source>
</evidence>
<evidence type="ECO:0000256" key="6">
    <source>
        <dbReference type="HAMAP-Rule" id="MF_00120"/>
    </source>
</evidence>
<proteinExistence type="inferred from homology"/>
<keyword evidence="1 6" id="KW-0436">Ligase</keyword>
<keyword evidence="3 6" id="KW-0067">ATP-binding</keyword>
<dbReference type="InterPro" id="IPR023631">
    <property type="entry name" value="Amidase_dom"/>
</dbReference>
<dbReference type="GO" id="GO:0005524">
    <property type="term" value="F:ATP binding"/>
    <property type="evidence" value="ECO:0007669"/>
    <property type="project" value="UniProtKB-KW"/>
</dbReference>
<dbReference type="EMBL" id="NDYC01000018">
    <property type="protein sequence ID" value="OXZ27974.1"/>
    <property type="molecule type" value="Genomic_DNA"/>
</dbReference>
<organism evidence="8 9">
    <name type="scientific">Finegoldia magna</name>
    <name type="common">Peptostreptococcus magnus</name>
    <dbReference type="NCBI Taxonomy" id="1260"/>
    <lineage>
        <taxon>Bacteria</taxon>
        <taxon>Bacillati</taxon>
        <taxon>Bacillota</taxon>
        <taxon>Tissierellia</taxon>
        <taxon>Tissierellales</taxon>
        <taxon>Peptoniphilaceae</taxon>
        <taxon>Finegoldia</taxon>
    </lineage>
</organism>
<dbReference type="Pfam" id="PF01425">
    <property type="entry name" value="Amidase"/>
    <property type="match status" value="1"/>
</dbReference>
<comment type="function">
    <text evidence="5 6">Allows the formation of correctly charged Gln-tRNA(Gln) through the transamidation of misacylated Glu-tRNA(Gln) in organisms which lack glutaminyl-tRNA synthetase. The reaction takes place in the presence of glutamine and ATP through an activated gamma-phospho-Glu-tRNA(Gln).</text>
</comment>
<dbReference type="NCBIfam" id="TIGR00132">
    <property type="entry name" value="gatA"/>
    <property type="match status" value="1"/>
</dbReference>
<feature type="active site" description="Acyl-ester intermediate" evidence="6">
    <location>
        <position position="171"/>
    </location>
</feature>
<evidence type="ECO:0000313" key="9">
    <source>
        <dbReference type="Proteomes" id="UP000215413"/>
    </source>
</evidence>
<dbReference type="GO" id="GO:0030956">
    <property type="term" value="C:glutamyl-tRNA(Gln) amidotransferase complex"/>
    <property type="evidence" value="ECO:0007669"/>
    <property type="project" value="InterPro"/>
</dbReference>